<proteinExistence type="predicted"/>
<keyword evidence="3" id="KW-1185">Reference proteome</keyword>
<evidence type="ECO:0000256" key="1">
    <source>
        <dbReference type="SAM" id="MobiDB-lite"/>
    </source>
</evidence>
<evidence type="ECO:0000313" key="2">
    <source>
        <dbReference type="EMBL" id="MCD7473595.1"/>
    </source>
</evidence>
<organism evidence="2 3">
    <name type="scientific">Datura stramonium</name>
    <name type="common">Jimsonweed</name>
    <name type="synonym">Common thornapple</name>
    <dbReference type="NCBI Taxonomy" id="4076"/>
    <lineage>
        <taxon>Eukaryota</taxon>
        <taxon>Viridiplantae</taxon>
        <taxon>Streptophyta</taxon>
        <taxon>Embryophyta</taxon>
        <taxon>Tracheophyta</taxon>
        <taxon>Spermatophyta</taxon>
        <taxon>Magnoliopsida</taxon>
        <taxon>eudicotyledons</taxon>
        <taxon>Gunneridae</taxon>
        <taxon>Pentapetalae</taxon>
        <taxon>asterids</taxon>
        <taxon>lamiids</taxon>
        <taxon>Solanales</taxon>
        <taxon>Solanaceae</taxon>
        <taxon>Solanoideae</taxon>
        <taxon>Datureae</taxon>
        <taxon>Datura</taxon>
    </lineage>
</organism>
<feature type="region of interest" description="Disordered" evidence="1">
    <location>
        <begin position="32"/>
        <end position="112"/>
    </location>
</feature>
<reference evidence="2 3" key="1">
    <citation type="journal article" date="2021" name="BMC Genomics">
        <title>Datura genome reveals duplications of psychoactive alkaloid biosynthetic genes and high mutation rate following tissue culture.</title>
        <authorList>
            <person name="Rajewski A."/>
            <person name="Carter-House D."/>
            <person name="Stajich J."/>
            <person name="Litt A."/>
        </authorList>
    </citation>
    <scope>NUCLEOTIDE SEQUENCE [LARGE SCALE GENOMIC DNA]</scope>
    <source>
        <strain evidence="2">AR-01</strain>
    </source>
</reference>
<name>A0ABS8TSL5_DATST</name>
<comment type="caution">
    <text evidence="2">The sequence shown here is derived from an EMBL/GenBank/DDBJ whole genome shotgun (WGS) entry which is preliminary data.</text>
</comment>
<dbReference type="EMBL" id="JACEIK010001994">
    <property type="protein sequence ID" value="MCD7473595.1"/>
    <property type="molecule type" value="Genomic_DNA"/>
</dbReference>
<sequence>MAVRGEAATSAAVGGGFSDCFAAVGRRLLEVTEEEIGGKKREQRRRHSRPASVRSDGGEDWWEEERREKGAQVGGWPEPGGAGGFLRAKEREKQRGEEDGEADWLRRSGCGSEEKNGGRWRLWVLPEMETDERRRRKGARWCCPFPRSSLLRLSACRLFTTHLFTSLSSISPSLKSSPCMGYILDEDRWVEKASFKPKAKISTVESSNNVSLDGSSNSILSSLLTEFKDVKETLGVVDGDLHKSNELLVILTSNVADMKNWLTLIQREGVKSFNKVLRKVDSAAARAEISENELAVAVKNSFSSHLPVSRNSITPFLSIINTLKYFLGCA</sequence>
<dbReference type="Proteomes" id="UP000823775">
    <property type="component" value="Unassembled WGS sequence"/>
</dbReference>
<accession>A0ABS8TSL5</accession>
<feature type="compositionally biased region" description="Basic and acidic residues" evidence="1">
    <location>
        <begin position="87"/>
        <end position="97"/>
    </location>
</feature>
<gene>
    <name evidence="2" type="ORF">HAX54_015536</name>
</gene>
<protein>
    <submittedName>
        <fullName evidence="2">Uncharacterized protein</fullName>
    </submittedName>
</protein>
<evidence type="ECO:0000313" key="3">
    <source>
        <dbReference type="Proteomes" id="UP000823775"/>
    </source>
</evidence>